<accession>A0A1I5X2S4</accession>
<dbReference type="Proteomes" id="UP000199137">
    <property type="component" value="Unassembled WGS sequence"/>
</dbReference>
<protein>
    <submittedName>
        <fullName evidence="2">Uncharacterized protein</fullName>
    </submittedName>
</protein>
<reference evidence="2 3" key="1">
    <citation type="submission" date="2016-10" db="EMBL/GenBank/DDBJ databases">
        <authorList>
            <person name="de Groot N.N."/>
        </authorList>
    </citation>
    <scope>NUCLEOTIDE SEQUENCE [LARGE SCALE GENOMIC DNA]</scope>
    <source>
        <strain evidence="2 3">DSM 44637</strain>
    </source>
</reference>
<dbReference type="EMBL" id="FOWC01000010">
    <property type="protein sequence ID" value="SFQ26325.1"/>
    <property type="molecule type" value="Genomic_DNA"/>
</dbReference>
<dbReference type="AlphaFoldDB" id="A0A1I5X2S4"/>
<organism evidence="2 3">
    <name type="scientific">Amycolatopsis rubida</name>
    <dbReference type="NCBI Taxonomy" id="112413"/>
    <lineage>
        <taxon>Bacteria</taxon>
        <taxon>Bacillati</taxon>
        <taxon>Actinomycetota</taxon>
        <taxon>Actinomycetes</taxon>
        <taxon>Pseudonocardiales</taxon>
        <taxon>Pseudonocardiaceae</taxon>
        <taxon>Amycolatopsis</taxon>
    </lineage>
</organism>
<feature type="compositionally biased region" description="Basic and acidic residues" evidence="1">
    <location>
        <begin position="107"/>
        <end position="116"/>
    </location>
</feature>
<proteinExistence type="predicted"/>
<name>A0A1I5X2S4_9PSEU</name>
<evidence type="ECO:0000313" key="3">
    <source>
        <dbReference type="Proteomes" id="UP000199137"/>
    </source>
</evidence>
<gene>
    <name evidence="2" type="ORF">SAMN05421854_1107</name>
</gene>
<evidence type="ECO:0000256" key="1">
    <source>
        <dbReference type="SAM" id="MobiDB-lite"/>
    </source>
</evidence>
<evidence type="ECO:0000313" key="2">
    <source>
        <dbReference type="EMBL" id="SFQ26325.1"/>
    </source>
</evidence>
<sequence length="171" mass="18457">MQRNDSRPGRPGSTWPGTVSEAAAALGHPVAVPALPEPRGCLRMLTRSGEHGPEAISCTVPDANLTVITERTDLRQLDLADAAAEALFGSWHYDRASDGDIEQWMRDRQRDAHDHASTSARRLPVDGHDRDGIYREHDGHAAWAADLGTVRVSISGPAPALQTAGLQLRSD</sequence>
<feature type="region of interest" description="Disordered" evidence="1">
    <location>
        <begin position="107"/>
        <end position="128"/>
    </location>
</feature>